<organism evidence="20 21">
    <name type="scientific">Dinothrombium tinctorium</name>
    <dbReference type="NCBI Taxonomy" id="1965070"/>
    <lineage>
        <taxon>Eukaryota</taxon>
        <taxon>Metazoa</taxon>
        <taxon>Ecdysozoa</taxon>
        <taxon>Arthropoda</taxon>
        <taxon>Chelicerata</taxon>
        <taxon>Arachnida</taxon>
        <taxon>Acari</taxon>
        <taxon>Acariformes</taxon>
        <taxon>Trombidiformes</taxon>
        <taxon>Prostigmata</taxon>
        <taxon>Anystina</taxon>
        <taxon>Parasitengona</taxon>
        <taxon>Trombidioidea</taxon>
        <taxon>Trombidiidae</taxon>
        <taxon>Dinothrombium</taxon>
    </lineage>
</organism>
<dbReference type="GO" id="GO:0005789">
    <property type="term" value="C:endoplasmic reticulum membrane"/>
    <property type="evidence" value="ECO:0007669"/>
    <property type="project" value="UniProtKB-SubCell"/>
</dbReference>
<protein>
    <recommendedName>
        <fullName evidence="4">Chitobiosyldiphosphodolichol beta-mannosyltransferase</fullName>
        <ecNumber evidence="3">2.4.1.142</ecNumber>
    </recommendedName>
    <alternativeName>
        <fullName evidence="19">Asparagine-linked glycosylation protein 1 homolog</fullName>
    </alternativeName>
    <alternativeName>
        <fullName evidence="14">Beta-1,4-mannosyltransferase</fullName>
    </alternativeName>
    <alternativeName>
        <fullName evidence="15">GDP-Man:GlcNAc2-PP-dolichol mannosyltransferase</fullName>
    </alternativeName>
    <alternativeName>
        <fullName evidence="13">GDP-mannose-dolichol diphosphochitobiose mannosyltransferase</fullName>
    </alternativeName>
</protein>
<evidence type="ECO:0000256" key="17">
    <source>
        <dbReference type="ARBA" id="ARBA00056362"/>
    </source>
</evidence>
<evidence type="ECO:0000256" key="14">
    <source>
        <dbReference type="ARBA" id="ARBA00031566"/>
    </source>
</evidence>
<comment type="subcellular location">
    <subcellularLocation>
        <location evidence="1">Endoplasmic reticulum membrane</location>
        <topology evidence="1">Single-pass membrane protein</topology>
    </subcellularLocation>
</comment>
<evidence type="ECO:0000256" key="4">
    <source>
        <dbReference type="ARBA" id="ARBA00015841"/>
    </source>
</evidence>
<evidence type="ECO:0000256" key="9">
    <source>
        <dbReference type="ARBA" id="ARBA00022824"/>
    </source>
</evidence>
<sequence>MSAEVRRVCVVVFGDVGRSPRMKYHSLAFAENGFLVDLIAYKGMRPHEKLLSNQNISLHLMENVPNFGKYLPKLLTYGLKTFWQSTVLLSLLLSLTKPQHIFVQNPPSIPCLPILWFYCYIRNIKFIVDWHNYGFTILALTLGSNHILVNFCRCIEGYFGSKADYHFCVSKALQNDLKKRWNINAIVLYDLPSDIFAPITLENKHEIFKKLMAYYTELKGSTSSETRFTREKDDGSIVEKEKRPALVITSTSWTEDEDFTLLIDALNKYDNLVADSSNKLPHLICIITGKGPLKEHYHKILLSQEWKFVEFLLPWLEPEDYPKVLASADLGICLHTSSSGLDLPMKVVDMFGCGLPVCAVDYSCLHELLQHDINGLAFKTSDDLCKQLKLLFEDFPSKDGKLKILKENLKKSFLNNSWNEYWRENALQIFTH</sequence>
<evidence type="ECO:0000256" key="18">
    <source>
        <dbReference type="ARBA" id="ARBA00061237"/>
    </source>
</evidence>
<evidence type="ECO:0000256" key="8">
    <source>
        <dbReference type="ARBA" id="ARBA00022692"/>
    </source>
</evidence>
<keyword evidence="8" id="KW-0812">Transmembrane</keyword>
<dbReference type="EC" id="2.4.1.142" evidence="3"/>
<keyword evidence="10" id="KW-0735">Signal-anchor</keyword>
<evidence type="ECO:0000313" key="20">
    <source>
        <dbReference type="EMBL" id="RWS08856.1"/>
    </source>
</evidence>
<dbReference type="EMBL" id="NCKU01002752">
    <property type="protein sequence ID" value="RWS08856.1"/>
    <property type="molecule type" value="Genomic_DNA"/>
</dbReference>
<evidence type="ECO:0000256" key="6">
    <source>
        <dbReference type="ARBA" id="ARBA00022676"/>
    </source>
</evidence>
<dbReference type="GO" id="GO:0004578">
    <property type="term" value="F:chitobiosyldiphosphodolichol beta-mannosyltransferase activity"/>
    <property type="evidence" value="ECO:0007669"/>
    <property type="project" value="UniProtKB-EC"/>
</dbReference>
<dbReference type="Proteomes" id="UP000285301">
    <property type="component" value="Unassembled WGS sequence"/>
</dbReference>
<comment type="caution">
    <text evidence="20">The sequence shown here is derived from an EMBL/GenBank/DDBJ whole genome shotgun (WGS) entry which is preliminary data.</text>
</comment>
<evidence type="ECO:0000256" key="10">
    <source>
        <dbReference type="ARBA" id="ARBA00022968"/>
    </source>
</evidence>
<reference evidence="20 21" key="1">
    <citation type="journal article" date="2018" name="Gigascience">
        <title>Genomes of trombidid mites reveal novel predicted allergens and laterally-transferred genes associated with secondary metabolism.</title>
        <authorList>
            <person name="Dong X."/>
            <person name="Chaisiri K."/>
            <person name="Xia D."/>
            <person name="Armstrong S.D."/>
            <person name="Fang Y."/>
            <person name="Donnelly M.J."/>
            <person name="Kadowaki T."/>
            <person name="McGarry J.W."/>
            <person name="Darby A.C."/>
            <person name="Makepeace B.L."/>
        </authorList>
    </citation>
    <scope>NUCLEOTIDE SEQUENCE [LARGE SCALE GENOMIC DNA]</scope>
    <source>
        <strain evidence="20">UoL-WK</strain>
    </source>
</reference>
<evidence type="ECO:0000256" key="19">
    <source>
        <dbReference type="ARBA" id="ARBA00082785"/>
    </source>
</evidence>
<evidence type="ECO:0000256" key="1">
    <source>
        <dbReference type="ARBA" id="ARBA00004389"/>
    </source>
</evidence>
<evidence type="ECO:0000256" key="3">
    <source>
        <dbReference type="ARBA" id="ARBA00012611"/>
    </source>
</evidence>
<dbReference type="Pfam" id="PF13692">
    <property type="entry name" value="Glyco_trans_1_4"/>
    <property type="match status" value="1"/>
</dbReference>
<keyword evidence="5" id="KW-0597">Phosphoprotein</keyword>
<evidence type="ECO:0000256" key="13">
    <source>
        <dbReference type="ARBA" id="ARBA00031434"/>
    </source>
</evidence>
<comment type="catalytic activity">
    <reaction evidence="16">
        <text>an N,N'-diacetylchitobiosyl-diphospho-di-trans,poly-cis-dolichol + GDP-alpha-D-mannose = a beta-D-Man-(1-&gt;4)-beta-D-GlcNAc-(1-&gt;4)-alpha-D-GlcNAc-diphospho-di-trans,poly-cis-dolichol + GDP + H(+)</text>
        <dbReference type="Rhea" id="RHEA:13865"/>
        <dbReference type="Rhea" id="RHEA-COMP:19510"/>
        <dbReference type="Rhea" id="RHEA-COMP:19511"/>
        <dbReference type="ChEBI" id="CHEBI:15378"/>
        <dbReference type="ChEBI" id="CHEBI:57269"/>
        <dbReference type="ChEBI" id="CHEBI:57527"/>
        <dbReference type="ChEBI" id="CHEBI:58189"/>
        <dbReference type="ChEBI" id="CHEBI:58472"/>
        <dbReference type="EC" id="2.4.1.142"/>
    </reaction>
    <physiologicalReaction direction="left-to-right" evidence="16">
        <dbReference type="Rhea" id="RHEA:13866"/>
    </physiologicalReaction>
</comment>
<evidence type="ECO:0000256" key="5">
    <source>
        <dbReference type="ARBA" id="ARBA00022553"/>
    </source>
</evidence>
<keyword evidence="7 20" id="KW-0808">Transferase</keyword>
<dbReference type="PANTHER" id="PTHR13036:SF0">
    <property type="entry name" value="CHITOBIOSYLDIPHOSPHODOLICHOL BETA-MANNOSYLTRANSFERASE"/>
    <property type="match status" value="1"/>
</dbReference>
<keyword evidence="11" id="KW-1133">Transmembrane helix</keyword>
<keyword evidence="9" id="KW-0256">Endoplasmic reticulum</keyword>
<dbReference type="SUPFAM" id="SSF53756">
    <property type="entry name" value="UDP-Glycosyltransferase/glycogen phosphorylase"/>
    <property type="match status" value="1"/>
</dbReference>
<keyword evidence="12" id="KW-0472">Membrane</keyword>
<keyword evidence="21" id="KW-1185">Reference proteome</keyword>
<evidence type="ECO:0000256" key="15">
    <source>
        <dbReference type="ARBA" id="ARBA00033088"/>
    </source>
</evidence>
<evidence type="ECO:0000256" key="16">
    <source>
        <dbReference type="ARBA" id="ARBA00045071"/>
    </source>
</evidence>
<comment type="similarity">
    <text evidence="18">Belongs to the glycosyltransferase group 1 family. Glycosyltransferase 33 subfamily.</text>
</comment>
<evidence type="ECO:0000256" key="12">
    <source>
        <dbReference type="ARBA" id="ARBA00023136"/>
    </source>
</evidence>
<keyword evidence="6 20" id="KW-0328">Glycosyltransferase</keyword>
<name>A0A3S3S0Y9_9ACAR</name>
<evidence type="ECO:0000313" key="21">
    <source>
        <dbReference type="Proteomes" id="UP000285301"/>
    </source>
</evidence>
<dbReference type="Gene3D" id="3.40.50.2000">
    <property type="entry name" value="Glycogen Phosphorylase B"/>
    <property type="match status" value="2"/>
</dbReference>
<comment type="pathway">
    <text evidence="2">Protein modification; protein glycosylation.</text>
</comment>
<evidence type="ECO:0000256" key="11">
    <source>
        <dbReference type="ARBA" id="ARBA00022989"/>
    </source>
</evidence>
<gene>
    <name evidence="20" type="ORF">B4U79_08297</name>
</gene>
<comment type="function">
    <text evidence="17">Mannosyltransferase that operates in the biosynthetic pathway of dolichol-linked oligosaccharides, the glycan precursors employed in protein asparagine (N)-glycosylation. The assembly of dolichol-linked oligosaccharides begins on the cytosolic side of the endoplasmic reticulum membrane and finishes in its lumen. The sequential addition of sugars to dolichol pyrophosphate produces dolichol-linked oligosaccharides containing fourteen sugars, including two GlcNAcs, nine mannoses and three glucoses. Once assembled, the oligosaccharide is transferred from the lipid to nascent proteins by oligosaccharyltransferases. Catalyzes, on the cytoplasmic face of the endoplasmic reticulum, the addition of the first mannose residues to the dolichol-linked oligosaccharide chain, to produce Man1GlcNAc(2)-PP-dolichol core oligosaccharide. Man1GlcNAc(2)-PP-dolichol is a substrate for ALG2, the following enzyme in the biosynthetic pathway.</text>
</comment>
<dbReference type="OrthoDB" id="614844at2759"/>
<dbReference type="FunFam" id="3.40.50.2000:FF:000096">
    <property type="entry name" value="ALG1, chitobiosyldiphosphodolichol beta-mannosyltransferase"/>
    <property type="match status" value="1"/>
</dbReference>
<proteinExistence type="inferred from homology"/>
<dbReference type="PANTHER" id="PTHR13036">
    <property type="entry name" value="BETA1,4 MANNOSYLTRANSFERASE"/>
    <property type="match status" value="1"/>
</dbReference>
<dbReference type="STRING" id="1965070.A0A3S3S0Y9"/>
<evidence type="ECO:0000256" key="7">
    <source>
        <dbReference type="ARBA" id="ARBA00022679"/>
    </source>
</evidence>
<dbReference type="InterPro" id="IPR026051">
    <property type="entry name" value="ALG1-like"/>
</dbReference>
<evidence type="ECO:0000256" key="2">
    <source>
        <dbReference type="ARBA" id="ARBA00004922"/>
    </source>
</evidence>
<dbReference type="AlphaFoldDB" id="A0A3S3S0Y9"/>
<accession>A0A3S3S0Y9</accession>